<feature type="region of interest" description="Disordered" evidence="2">
    <location>
        <begin position="229"/>
        <end position="248"/>
    </location>
</feature>
<name>A0AAJ7WVP0_PETMA</name>
<accession>A0AAJ7WVP0</accession>
<dbReference type="GO" id="GO:0005085">
    <property type="term" value="F:guanyl-nucleotide exchange factor activity"/>
    <property type="evidence" value="ECO:0007669"/>
    <property type="project" value="UniProtKB-KW"/>
</dbReference>
<evidence type="ECO:0000256" key="2">
    <source>
        <dbReference type="SAM" id="MobiDB-lite"/>
    </source>
</evidence>
<dbReference type="Proteomes" id="UP001318040">
    <property type="component" value="Chromosome 16"/>
</dbReference>
<dbReference type="AlphaFoldDB" id="A0AAJ7WVP0"/>
<dbReference type="PANTHER" id="PTHR12877">
    <property type="entry name" value="RHO GUANINE NUCLEOTIDE EXCHANGE FACTOR"/>
    <property type="match status" value="1"/>
</dbReference>
<gene>
    <name evidence="4" type="primary">LOC116943037</name>
</gene>
<organism evidence="3 4">
    <name type="scientific">Petromyzon marinus</name>
    <name type="common">Sea lamprey</name>
    <dbReference type="NCBI Taxonomy" id="7757"/>
    <lineage>
        <taxon>Eukaryota</taxon>
        <taxon>Metazoa</taxon>
        <taxon>Chordata</taxon>
        <taxon>Craniata</taxon>
        <taxon>Vertebrata</taxon>
        <taxon>Cyclostomata</taxon>
        <taxon>Hyperoartia</taxon>
        <taxon>Petromyzontiformes</taxon>
        <taxon>Petromyzontidae</taxon>
        <taxon>Petromyzon</taxon>
    </lineage>
</organism>
<feature type="compositionally biased region" description="Basic residues" evidence="2">
    <location>
        <begin position="125"/>
        <end position="147"/>
    </location>
</feature>
<evidence type="ECO:0000256" key="1">
    <source>
        <dbReference type="ARBA" id="ARBA00022658"/>
    </source>
</evidence>
<dbReference type="InterPro" id="IPR039919">
    <property type="entry name" value="ARHGEF10/ARHGEF17"/>
</dbReference>
<evidence type="ECO:0000313" key="3">
    <source>
        <dbReference type="Proteomes" id="UP001318040"/>
    </source>
</evidence>
<keyword evidence="1" id="KW-0344">Guanine-nucleotide releasing factor</keyword>
<evidence type="ECO:0000313" key="4">
    <source>
        <dbReference type="RefSeq" id="XP_032811537.1"/>
    </source>
</evidence>
<feature type="region of interest" description="Disordered" evidence="2">
    <location>
        <begin position="125"/>
        <end position="192"/>
    </location>
</feature>
<reference evidence="4" key="1">
    <citation type="submission" date="2025-08" db="UniProtKB">
        <authorList>
            <consortium name="RefSeq"/>
        </authorList>
    </citation>
    <scope>IDENTIFICATION</scope>
    <source>
        <tissue evidence="4">Sperm</tissue>
    </source>
</reference>
<dbReference type="KEGG" id="pmrn:116943037"/>
<feature type="region of interest" description="Disordered" evidence="2">
    <location>
        <begin position="285"/>
        <end position="304"/>
    </location>
</feature>
<protein>
    <submittedName>
        <fullName evidence="4">Rho guanine nucleotide exchange factor 17-like</fullName>
    </submittedName>
</protein>
<proteinExistence type="predicted"/>
<dbReference type="RefSeq" id="XP_032811537.1">
    <property type="nucleotide sequence ID" value="XM_032955646.1"/>
</dbReference>
<dbReference type="GO" id="GO:0030036">
    <property type="term" value="P:actin cytoskeleton organization"/>
    <property type="evidence" value="ECO:0007669"/>
    <property type="project" value="TreeGrafter"/>
</dbReference>
<dbReference type="Pfam" id="PF19056">
    <property type="entry name" value="WD40_2"/>
    <property type="match status" value="1"/>
</dbReference>
<sequence>MLAVCGRLWCGCQNNIVVLHPDSLLVEASFVVDGEGGRGVACMASEGSGVWVALTASTQVRLYHPATYECLAEVDVTAAVSRMLAGCDAIIRQHKSACLRVTSLTLGAELLWVGTSAGVLVTLPHHHLTHPGPRRHDRSPPPHHRHPGGAAAGGPPQSAEWGADAQQPDPEWGQHDSAGSPGLGAGAPSPTQRWPAVAPVGCLHGHTGHVRFITSVRLPEGCVWAEQGGPVGAPDQTPKAPRRDSGKRLRASGLPGVLGGAGPVGGHAGGPGALLVISGGDGYEEFTGSPSPGGDDAAGRDDSTNHLLLWRV</sequence>
<keyword evidence="3" id="KW-1185">Reference proteome</keyword>
<dbReference type="PANTHER" id="PTHR12877:SF15">
    <property type="entry name" value="RHO GUANINE NUCLEOTIDE EXCHANGE FACTOR 17"/>
    <property type="match status" value="1"/>
</dbReference>